<protein>
    <recommendedName>
        <fullName evidence="3">ACB domain-containing protein</fullName>
    </recommendedName>
</protein>
<accession>A0ABP0BHM1</accession>
<feature type="domain" description="ACB" evidence="3">
    <location>
        <begin position="3"/>
        <end position="91"/>
    </location>
</feature>
<dbReference type="Proteomes" id="UP001642405">
    <property type="component" value="Unassembled WGS sequence"/>
</dbReference>
<reference evidence="4 5" key="1">
    <citation type="submission" date="2024-01" db="EMBL/GenBank/DDBJ databases">
        <authorList>
            <person name="Allen C."/>
            <person name="Tagirdzhanova G."/>
        </authorList>
    </citation>
    <scope>NUCLEOTIDE SEQUENCE [LARGE SCALE GENOMIC DNA]</scope>
</reference>
<dbReference type="SUPFAM" id="SSF47027">
    <property type="entry name" value="Acyl-CoA binding protein"/>
    <property type="match status" value="1"/>
</dbReference>
<dbReference type="Pfam" id="PF00887">
    <property type="entry name" value="ACBP"/>
    <property type="match status" value="1"/>
</dbReference>
<dbReference type="PRINTS" id="PR00689">
    <property type="entry name" value="ACOABINDINGP"/>
</dbReference>
<comment type="caution">
    <text evidence="4">The sequence shown here is derived from an EMBL/GenBank/DDBJ whole genome shotgun (WGS) entry which is preliminary data.</text>
</comment>
<comment type="similarity">
    <text evidence="1">Belongs to the ACBP family.</text>
</comment>
<dbReference type="PROSITE" id="PS51228">
    <property type="entry name" value="ACB_2"/>
    <property type="match status" value="1"/>
</dbReference>
<dbReference type="EMBL" id="CAWUHB010000016">
    <property type="protein sequence ID" value="CAK7219011.1"/>
    <property type="molecule type" value="Genomic_DNA"/>
</dbReference>
<dbReference type="PANTHER" id="PTHR23310:SF62">
    <property type="entry name" value="ACYL-COA BINDING PROTEIN 1, ISOFORM A"/>
    <property type="match status" value="1"/>
</dbReference>
<keyword evidence="5" id="KW-1185">Reference proteome</keyword>
<evidence type="ECO:0000313" key="5">
    <source>
        <dbReference type="Proteomes" id="UP001642405"/>
    </source>
</evidence>
<sequence>MTLQQDFEQAALDVRKLTQKPSPKDLLKLYALYKVGTGADISQAKAPGMFEIQAKAMRREWQDLVDTEITQEDAQKAYIDKVKELKETHGFDLNKEPEAVRS</sequence>
<keyword evidence="2" id="KW-0446">Lipid-binding</keyword>
<evidence type="ECO:0000256" key="2">
    <source>
        <dbReference type="ARBA" id="ARBA00023121"/>
    </source>
</evidence>
<name>A0ABP0BHM1_9PEZI</name>
<evidence type="ECO:0000259" key="3">
    <source>
        <dbReference type="PROSITE" id="PS51228"/>
    </source>
</evidence>
<dbReference type="Gene3D" id="1.20.80.10">
    <property type="match status" value="1"/>
</dbReference>
<evidence type="ECO:0000313" key="4">
    <source>
        <dbReference type="EMBL" id="CAK7219011.1"/>
    </source>
</evidence>
<dbReference type="InterPro" id="IPR000582">
    <property type="entry name" value="Acyl-CoA-binding_protein"/>
</dbReference>
<dbReference type="InterPro" id="IPR035984">
    <property type="entry name" value="Acyl-CoA-binding_sf"/>
</dbReference>
<evidence type="ECO:0000256" key="1">
    <source>
        <dbReference type="ARBA" id="ARBA00005567"/>
    </source>
</evidence>
<dbReference type="PANTHER" id="PTHR23310">
    <property type="entry name" value="ACYL-COA-BINDING PROTEIN, ACBP"/>
    <property type="match status" value="1"/>
</dbReference>
<dbReference type="InterPro" id="IPR014352">
    <property type="entry name" value="FERM/acyl-CoA-bd_prot_sf"/>
</dbReference>
<proteinExistence type="inferred from homology"/>
<gene>
    <name evidence="4" type="ORF">SCUCBS95973_003676</name>
</gene>
<organism evidence="4 5">
    <name type="scientific">Sporothrix curviconia</name>
    <dbReference type="NCBI Taxonomy" id="1260050"/>
    <lineage>
        <taxon>Eukaryota</taxon>
        <taxon>Fungi</taxon>
        <taxon>Dikarya</taxon>
        <taxon>Ascomycota</taxon>
        <taxon>Pezizomycotina</taxon>
        <taxon>Sordariomycetes</taxon>
        <taxon>Sordariomycetidae</taxon>
        <taxon>Ophiostomatales</taxon>
        <taxon>Ophiostomataceae</taxon>
        <taxon>Sporothrix</taxon>
    </lineage>
</organism>